<keyword evidence="11" id="KW-0540">Nuclease</keyword>
<comment type="caution">
    <text evidence="14">The sequence shown here is derived from an EMBL/GenBank/DDBJ whole genome shotgun (WGS) entry which is preliminary data.</text>
</comment>
<dbReference type="Pfam" id="PF00476">
    <property type="entry name" value="DNA_pol_A"/>
    <property type="match status" value="1"/>
</dbReference>
<dbReference type="SMART" id="SM00475">
    <property type="entry name" value="53EXOc"/>
    <property type="match status" value="1"/>
</dbReference>
<keyword evidence="4 11" id="KW-0235">DNA replication</keyword>
<organism evidence="14 15">
    <name type="scientific">Ruminococcus intestinalis</name>
    <dbReference type="NCBI Taxonomy" id="2763066"/>
    <lineage>
        <taxon>Bacteria</taxon>
        <taxon>Bacillati</taxon>
        <taxon>Bacillota</taxon>
        <taxon>Clostridia</taxon>
        <taxon>Eubacteriales</taxon>
        <taxon>Oscillospiraceae</taxon>
        <taxon>Ruminococcus</taxon>
    </lineage>
</organism>
<dbReference type="SMART" id="SM00482">
    <property type="entry name" value="POLAc"/>
    <property type="match status" value="1"/>
</dbReference>
<dbReference type="EC" id="2.7.7.7" evidence="10 11"/>
<dbReference type="InterPro" id="IPR012337">
    <property type="entry name" value="RNaseH-like_sf"/>
</dbReference>
<dbReference type="SUPFAM" id="SSF47807">
    <property type="entry name" value="5' to 3' exonuclease, C-terminal subdomain"/>
    <property type="match status" value="1"/>
</dbReference>
<keyword evidence="15" id="KW-1185">Reference proteome</keyword>
<evidence type="ECO:0000256" key="1">
    <source>
        <dbReference type="ARBA" id="ARBA00007705"/>
    </source>
</evidence>
<dbReference type="RefSeq" id="WP_186935899.1">
    <property type="nucleotide sequence ID" value="NZ_JACOPS010000004.1"/>
</dbReference>
<keyword evidence="11" id="KW-0378">Hydrolase</keyword>
<dbReference type="SMART" id="SM00279">
    <property type="entry name" value="HhH2"/>
    <property type="match status" value="1"/>
</dbReference>
<evidence type="ECO:0000256" key="7">
    <source>
        <dbReference type="ARBA" id="ARBA00023125"/>
    </source>
</evidence>
<dbReference type="Gene3D" id="3.40.50.1010">
    <property type="entry name" value="5'-nuclease"/>
    <property type="match status" value="1"/>
</dbReference>
<keyword evidence="7 11" id="KW-0238">DNA-binding</keyword>
<keyword evidence="6 11" id="KW-0239">DNA-directed DNA polymerase</keyword>
<keyword evidence="2 11" id="KW-0808">Transferase</keyword>
<feature type="domain" description="5'-3' exonuclease" evidence="12">
    <location>
        <begin position="1"/>
        <end position="259"/>
    </location>
</feature>
<dbReference type="InterPro" id="IPR018320">
    <property type="entry name" value="DNA_polymerase_1"/>
</dbReference>
<dbReference type="Gene3D" id="3.30.420.10">
    <property type="entry name" value="Ribonuclease H-like superfamily/Ribonuclease H"/>
    <property type="match status" value="1"/>
</dbReference>
<protein>
    <recommendedName>
        <fullName evidence="10 11">DNA polymerase I</fullName>
        <ecNumber evidence="10 11">2.7.7.7</ecNumber>
    </recommendedName>
</protein>
<keyword evidence="3 11" id="KW-0548">Nucleotidyltransferase</keyword>
<dbReference type="Pfam" id="PF02739">
    <property type="entry name" value="5_3_exonuc_N"/>
    <property type="match status" value="1"/>
</dbReference>
<dbReference type="Pfam" id="PF01367">
    <property type="entry name" value="5_3_exonuc"/>
    <property type="match status" value="1"/>
</dbReference>
<name>A0ABR7HN33_9FIRM</name>
<evidence type="ECO:0000256" key="3">
    <source>
        <dbReference type="ARBA" id="ARBA00022695"/>
    </source>
</evidence>
<evidence type="ECO:0000256" key="5">
    <source>
        <dbReference type="ARBA" id="ARBA00022763"/>
    </source>
</evidence>
<evidence type="ECO:0000256" key="2">
    <source>
        <dbReference type="ARBA" id="ARBA00022679"/>
    </source>
</evidence>
<reference evidence="14 15" key="1">
    <citation type="submission" date="2020-08" db="EMBL/GenBank/DDBJ databases">
        <title>Genome public.</title>
        <authorList>
            <person name="Liu C."/>
            <person name="Sun Q."/>
        </authorList>
    </citation>
    <scope>NUCLEOTIDE SEQUENCE [LARGE SCALE GENOMIC DNA]</scope>
    <source>
        <strain evidence="14 15">NSJ-71</strain>
    </source>
</reference>
<keyword evidence="5 11" id="KW-0227">DNA damage</keyword>
<evidence type="ECO:0000256" key="4">
    <source>
        <dbReference type="ARBA" id="ARBA00022705"/>
    </source>
</evidence>
<dbReference type="Gene3D" id="1.10.150.20">
    <property type="entry name" value="5' to 3' exonuclease, C-terminal subdomain"/>
    <property type="match status" value="2"/>
</dbReference>
<dbReference type="Gene3D" id="3.30.70.370">
    <property type="match status" value="1"/>
</dbReference>
<evidence type="ECO:0000259" key="12">
    <source>
        <dbReference type="SMART" id="SM00475"/>
    </source>
</evidence>
<dbReference type="NCBIfam" id="TIGR00593">
    <property type="entry name" value="pola"/>
    <property type="match status" value="1"/>
</dbReference>
<keyword evidence="8 11" id="KW-0234">DNA repair</keyword>
<proteinExistence type="inferred from homology"/>
<dbReference type="EMBL" id="JACOPS010000004">
    <property type="protein sequence ID" value="MBC5728816.1"/>
    <property type="molecule type" value="Genomic_DNA"/>
</dbReference>
<dbReference type="InterPro" id="IPR001098">
    <property type="entry name" value="DNA-dir_DNA_pol_A_palm_dom"/>
</dbReference>
<dbReference type="InterPro" id="IPR008918">
    <property type="entry name" value="HhH2"/>
</dbReference>
<feature type="domain" description="DNA-directed DNA polymerase family A palm" evidence="13">
    <location>
        <begin position="609"/>
        <end position="815"/>
    </location>
</feature>
<dbReference type="InterPro" id="IPR019760">
    <property type="entry name" value="DNA-dir_DNA_pol_A_CS"/>
</dbReference>
<dbReference type="CDD" id="cd08637">
    <property type="entry name" value="DNA_pol_A_pol_I_C"/>
    <property type="match status" value="1"/>
</dbReference>
<dbReference type="InterPro" id="IPR029060">
    <property type="entry name" value="PIN-like_dom_sf"/>
</dbReference>
<dbReference type="InterPro" id="IPR043502">
    <property type="entry name" value="DNA/RNA_pol_sf"/>
</dbReference>
<dbReference type="PANTHER" id="PTHR10133:SF27">
    <property type="entry name" value="DNA POLYMERASE NU"/>
    <property type="match status" value="1"/>
</dbReference>
<comment type="function">
    <text evidence="11">In addition to polymerase activity, this DNA polymerase exhibits 5'-3' exonuclease activity.</text>
</comment>
<dbReference type="CDD" id="cd09898">
    <property type="entry name" value="H3TH_53EXO"/>
    <property type="match status" value="1"/>
</dbReference>
<dbReference type="SUPFAM" id="SSF53098">
    <property type="entry name" value="Ribonuclease H-like"/>
    <property type="match status" value="1"/>
</dbReference>
<dbReference type="Proteomes" id="UP000636755">
    <property type="component" value="Unassembled WGS sequence"/>
</dbReference>
<comment type="similarity">
    <text evidence="1 11">Belongs to the DNA polymerase type-A family.</text>
</comment>
<gene>
    <name evidence="11 14" type="primary">polA</name>
    <name evidence="14" type="ORF">H8R91_09865</name>
</gene>
<dbReference type="NCBIfam" id="NF004397">
    <property type="entry name" value="PRK05755.1"/>
    <property type="match status" value="1"/>
</dbReference>
<dbReference type="Pfam" id="PF22619">
    <property type="entry name" value="DNA_polI_exo1"/>
    <property type="match status" value="1"/>
</dbReference>
<dbReference type="PROSITE" id="PS00447">
    <property type="entry name" value="DNA_POLYMERASE_A"/>
    <property type="match status" value="1"/>
</dbReference>
<evidence type="ECO:0000256" key="11">
    <source>
        <dbReference type="RuleBase" id="RU004460"/>
    </source>
</evidence>
<dbReference type="CDD" id="cd06140">
    <property type="entry name" value="DNA_polA_I_Bacillus_like_exo"/>
    <property type="match status" value="1"/>
</dbReference>
<evidence type="ECO:0000259" key="13">
    <source>
        <dbReference type="SMART" id="SM00482"/>
    </source>
</evidence>
<comment type="catalytic activity">
    <reaction evidence="9 11">
        <text>DNA(n) + a 2'-deoxyribonucleoside 5'-triphosphate = DNA(n+1) + diphosphate</text>
        <dbReference type="Rhea" id="RHEA:22508"/>
        <dbReference type="Rhea" id="RHEA-COMP:17339"/>
        <dbReference type="Rhea" id="RHEA-COMP:17340"/>
        <dbReference type="ChEBI" id="CHEBI:33019"/>
        <dbReference type="ChEBI" id="CHEBI:61560"/>
        <dbReference type="ChEBI" id="CHEBI:173112"/>
        <dbReference type="EC" id="2.7.7.7"/>
    </reaction>
</comment>
<dbReference type="InterPro" id="IPR002298">
    <property type="entry name" value="DNA_polymerase_A"/>
</dbReference>
<dbReference type="SUPFAM" id="SSF56672">
    <property type="entry name" value="DNA/RNA polymerases"/>
    <property type="match status" value="1"/>
</dbReference>
<dbReference type="InterPro" id="IPR036397">
    <property type="entry name" value="RNaseH_sf"/>
</dbReference>
<dbReference type="InterPro" id="IPR054690">
    <property type="entry name" value="DNA_polI_exonuclease"/>
</dbReference>
<evidence type="ECO:0000256" key="8">
    <source>
        <dbReference type="ARBA" id="ARBA00023204"/>
    </source>
</evidence>
<evidence type="ECO:0000256" key="10">
    <source>
        <dbReference type="NCBIfam" id="TIGR00593"/>
    </source>
</evidence>
<evidence type="ECO:0000313" key="15">
    <source>
        <dbReference type="Proteomes" id="UP000636755"/>
    </source>
</evidence>
<dbReference type="PANTHER" id="PTHR10133">
    <property type="entry name" value="DNA POLYMERASE I"/>
    <property type="match status" value="1"/>
</dbReference>
<dbReference type="InterPro" id="IPR002421">
    <property type="entry name" value="5-3_exonuclease"/>
</dbReference>
<dbReference type="GO" id="GO:0003887">
    <property type="term" value="F:DNA-directed DNA polymerase activity"/>
    <property type="evidence" value="ECO:0007669"/>
    <property type="project" value="UniProtKB-EC"/>
</dbReference>
<evidence type="ECO:0000256" key="9">
    <source>
        <dbReference type="ARBA" id="ARBA00049244"/>
    </source>
</evidence>
<dbReference type="SUPFAM" id="SSF88723">
    <property type="entry name" value="PIN domain-like"/>
    <property type="match status" value="1"/>
</dbReference>
<dbReference type="InterPro" id="IPR036279">
    <property type="entry name" value="5-3_exonuclease_C_sf"/>
</dbReference>
<sequence length="852" mass="95830">MRMLVIDGNSIVNRAFYGIRPLTTRDGQFTNAIYGFLTMLTKIKNEENPDAVAIAFDLKAPTFRHKAYAGYKATRKGMPEELASQIKPLKELLRLLGYTLVTCEGYEADDILGTFAKACEKNGNECVIATGDRDSLQLVSDTTTVHLCTNKQDISYTPAKILEDYGVTPKQLIEIKAIQGDSSDNIPGVAGIGPKGAGDLISRFGSIDYIYSHIDEIDVKDGIRNKLKNSEENAKLSRMLGEIFCEVPINTNVEDYKVELKDPEECARFMAKLELFSLIDKLGLKEMPTAEEKPAAVQNFEVVENADANVLYENIKKQGKVYFKTDFSDMENPVCNILFDGKVYIVKDNEFFDKLLENEEILKFTHGSKTVFAYADKKNIEVKSLAFDIELAAYLIEPSSKDYSDENLCGGYGITLPKNEKFSELSALAVYDVLCEKLKKDIDTNEQEKLLTDIEIPLAKVLAKMENIGFAVDRQGIEDYGKILHEQIKNLENEIYTSIGYEFNINSPKQLGKALFEDLGLPCKKKTKSGYSTNAEVLESLRYEHPAVEMVLSYRTLAKLYSTYCEGLLKVIAEDGRIHSSFNQTETRTGRISSTEPNLQNIPVRTEIGRELRRFFAAREGWVLVDADYSQIELRVLAHISGDKNMIEAFNTNADIHTITASQVFNMPVEMVNSTMRSRAKAVNFGIVYGIGAYSLAKDIKVTNKEASKYIKDYLAHYSGVDEYMKNVVEKAKRDGYVETMFGRRRYLPELSSGKHMMRAFGERVARNMPIQGTAADIIKIAMIKVDERMKKEGLQARLILQVHDELIVEAPENEKETVAKLLQEEMENAVKLSVPLTADAAVGRTWYDAKK</sequence>
<dbReference type="InterPro" id="IPR020045">
    <property type="entry name" value="DNA_polI_H3TH"/>
</dbReference>
<accession>A0ABR7HN33</accession>
<keyword evidence="11" id="KW-0269">Exonuclease</keyword>
<evidence type="ECO:0000256" key="6">
    <source>
        <dbReference type="ARBA" id="ARBA00022932"/>
    </source>
</evidence>
<dbReference type="PRINTS" id="PR00868">
    <property type="entry name" value="DNAPOLI"/>
</dbReference>
<dbReference type="CDD" id="cd09859">
    <property type="entry name" value="PIN_53EXO"/>
    <property type="match status" value="1"/>
</dbReference>
<dbReference type="Gene3D" id="1.20.1060.10">
    <property type="entry name" value="Taq DNA Polymerase, Chain T, domain 4"/>
    <property type="match status" value="1"/>
</dbReference>
<evidence type="ECO:0000313" key="14">
    <source>
        <dbReference type="EMBL" id="MBC5728816.1"/>
    </source>
</evidence>
<comment type="subunit">
    <text evidence="11">Single-chain monomer with multiple functions.</text>
</comment>
<dbReference type="InterPro" id="IPR020046">
    <property type="entry name" value="5-3_exonucl_a-hlix_arch_N"/>
</dbReference>